<reference evidence="1 2" key="1">
    <citation type="submission" date="2016-11" db="EMBL/GenBank/DDBJ databases">
        <authorList>
            <person name="Jaros S."/>
            <person name="Januszkiewicz K."/>
            <person name="Wedrychowicz H."/>
        </authorList>
    </citation>
    <scope>NUCLEOTIDE SEQUENCE [LARGE SCALE GENOMIC DNA]</scope>
    <source>
        <strain evidence="1 2">DSM 19436</strain>
    </source>
</reference>
<name>A0A1M5LBD0_9HYPH</name>
<accession>A0A1M5LBD0</accession>
<dbReference type="EMBL" id="FQUP01000006">
    <property type="protein sequence ID" value="SHG62318.1"/>
    <property type="molecule type" value="Genomic_DNA"/>
</dbReference>
<evidence type="ECO:0000313" key="1">
    <source>
        <dbReference type="EMBL" id="SHG62318.1"/>
    </source>
</evidence>
<dbReference type="RefSeq" id="WP_073057764.1">
    <property type="nucleotide sequence ID" value="NZ_FQUP01000006.1"/>
</dbReference>
<organism evidence="1 2">
    <name type="scientific">Kaistia soli DSM 19436</name>
    <dbReference type="NCBI Taxonomy" id="1122133"/>
    <lineage>
        <taxon>Bacteria</taxon>
        <taxon>Pseudomonadati</taxon>
        <taxon>Pseudomonadota</taxon>
        <taxon>Alphaproteobacteria</taxon>
        <taxon>Hyphomicrobiales</taxon>
        <taxon>Kaistiaceae</taxon>
        <taxon>Kaistia</taxon>
    </lineage>
</organism>
<proteinExistence type="predicted"/>
<protein>
    <submittedName>
        <fullName evidence="1">Uncharacterized protein</fullName>
    </submittedName>
</protein>
<dbReference type="Proteomes" id="UP000184485">
    <property type="component" value="Unassembled WGS sequence"/>
</dbReference>
<evidence type="ECO:0000313" key="2">
    <source>
        <dbReference type="Proteomes" id="UP000184485"/>
    </source>
</evidence>
<sequence>MSSKSKTPRHIDVKLLKKQIDNDPLAAAEACQGEFADLRDTSRATRSRLVLKSFFIAQAYIADTVLWEDFLSNPYWVHSKTKMKSTKPTVENISRAVMIFVKRAKTVSERKRAYKYASAVTPFLEEDSSPAEVQKALKGGIERLIRKAAKARQSSQAADAQDDASAAATSHVLGITVPLELYQKVIKSRDGELVKLFVRRNGTKNKRVIFDAEKVARVRE</sequence>
<dbReference type="AlphaFoldDB" id="A0A1M5LBD0"/>
<keyword evidence="2" id="KW-1185">Reference proteome</keyword>
<gene>
    <name evidence="1" type="ORF">SAMN02745157_4549</name>
</gene>